<proteinExistence type="predicted"/>
<keyword evidence="1" id="KW-0812">Transmembrane</keyword>
<dbReference type="SUPFAM" id="SSF54236">
    <property type="entry name" value="Ubiquitin-like"/>
    <property type="match status" value="1"/>
</dbReference>
<dbReference type="PANTHER" id="PTHR23322:SF93">
    <property type="entry name" value="UBX DOMAIN-CONTAINING PROTEIN 8"/>
    <property type="match status" value="1"/>
</dbReference>
<organism evidence="3 4">
    <name type="scientific">Staurois parvus</name>
    <dbReference type="NCBI Taxonomy" id="386267"/>
    <lineage>
        <taxon>Eukaryota</taxon>
        <taxon>Metazoa</taxon>
        <taxon>Chordata</taxon>
        <taxon>Craniata</taxon>
        <taxon>Vertebrata</taxon>
        <taxon>Euteleostomi</taxon>
        <taxon>Amphibia</taxon>
        <taxon>Batrachia</taxon>
        <taxon>Anura</taxon>
        <taxon>Neobatrachia</taxon>
        <taxon>Ranoidea</taxon>
        <taxon>Ranidae</taxon>
        <taxon>Staurois</taxon>
    </lineage>
</organism>
<feature type="domain" description="UBX" evidence="2">
    <location>
        <begin position="194"/>
        <end position="270"/>
    </location>
</feature>
<keyword evidence="4" id="KW-1185">Reference proteome</keyword>
<dbReference type="InterPro" id="IPR017247">
    <property type="entry name" value="UBXN8"/>
</dbReference>
<gene>
    <name evidence="3" type="ORF">SPARVUS_LOCUS9556762</name>
</gene>
<dbReference type="PROSITE" id="PS50033">
    <property type="entry name" value="UBX"/>
    <property type="match status" value="1"/>
</dbReference>
<dbReference type="Proteomes" id="UP001162483">
    <property type="component" value="Unassembled WGS sequence"/>
</dbReference>
<dbReference type="Gene3D" id="3.10.20.90">
    <property type="entry name" value="Phosphatidylinositol 3-kinase Catalytic Subunit, Chain A, domain 1"/>
    <property type="match status" value="1"/>
</dbReference>
<dbReference type="PANTHER" id="PTHR23322">
    <property type="entry name" value="FAS-ASSOCIATED PROTEIN"/>
    <property type="match status" value="1"/>
</dbReference>
<accession>A0ABN9EAN1</accession>
<feature type="transmembrane region" description="Helical" evidence="1">
    <location>
        <begin position="36"/>
        <end position="55"/>
    </location>
</feature>
<sequence>MAAVGSRAPILCLLIICGFILLLSRSQTLGFREIAFWGGRFILILALVTLAINYLTPYVSSFRPASHSQTVAQDEMDRQQEIARKGQQDYLNKKAKEYSEDVLKPREAEKLKKQEETFYRMTGKTWKLTEGHKLGQEAEESEGNMDSEDYGEETANEKAIRKRKLPEHVTKAIPKPEQPKPKKVICLPEEPDELEVGVVTIALRCPSGRVYKRRFYKSYSSVVLLDWMTKIGYHSAFYTICTPIPKCYFELRKDLTLENIGITKHTVLTVEEKDVQ</sequence>
<evidence type="ECO:0000313" key="3">
    <source>
        <dbReference type="EMBL" id="CAI9581817.1"/>
    </source>
</evidence>
<dbReference type="InterPro" id="IPR029071">
    <property type="entry name" value="Ubiquitin-like_domsf"/>
</dbReference>
<evidence type="ECO:0000256" key="1">
    <source>
        <dbReference type="SAM" id="Phobius"/>
    </source>
</evidence>
<keyword evidence="1" id="KW-1133">Transmembrane helix</keyword>
<evidence type="ECO:0000259" key="2">
    <source>
        <dbReference type="PROSITE" id="PS50033"/>
    </source>
</evidence>
<name>A0ABN9EAN1_9NEOB</name>
<comment type="caution">
    <text evidence="3">The sequence shown here is derived from an EMBL/GenBank/DDBJ whole genome shotgun (WGS) entry which is preliminary data.</text>
</comment>
<dbReference type="EMBL" id="CATNWA010015313">
    <property type="protein sequence ID" value="CAI9581817.1"/>
    <property type="molecule type" value="Genomic_DNA"/>
</dbReference>
<protein>
    <recommendedName>
        <fullName evidence="2">UBX domain-containing protein</fullName>
    </recommendedName>
</protein>
<dbReference type="InterPro" id="IPR001012">
    <property type="entry name" value="UBX_dom"/>
</dbReference>
<dbReference type="Pfam" id="PF00789">
    <property type="entry name" value="UBX"/>
    <property type="match status" value="1"/>
</dbReference>
<dbReference type="PIRSF" id="PIRSF037632">
    <property type="entry name" value="UBX_Rep6"/>
    <property type="match status" value="1"/>
</dbReference>
<keyword evidence="1" id="KW-0472">Membrane</keyword>
<reference evidence="3" key="1">
    <citation type="submission" date="2023-05" db="EMBL/GenBank/DDBJ databases">
        <authorList>
            <person name="Stuckert A."/>
        </authorList>
    </citation>
    <scope>NUCLEOTIDE SEQUENCE</scope>
</reference>
<evidence type="ECO:0000313" key="4">
    <source>
        <dbReference type="Proteomes" id="UP001162483"/>
    </source>
</evidence>
<dbReference type="InterPro" id="IPR050730">
    <property type="entry name" value="UBX_domain-protein"/>
</dbReference>